<dbReference type="NCBIfam" id="TIGR04312">
    <property type="entry name" value="choice_anch_B"/>
    <property type="match status" value="1"/>
</dbReference>
<dbReference type="Proteomes" id="UP001165381">
    <property type="component" value="Unassembled WGS sequence"/>
</dbReference>
<accession>A0ABT0QB87</accession>
<sequence length="422" mass="46252">MSRSLKSTNTLRILILGCFLMLTIFSCNNETIESEPDPVTDSTLITPCENGFAGIYPCKDYDLISHLPISTFGATKGSDSWGWTDPTTGNEYALLATDTNVAFIDITEPTKPIYLGNVPTETVNNTWRDVKVYKDHAFIVADNVGAHGMQVFDLTRLRNVENPPEIFTTDAVYTGIGSCHNIVINEAEGFAYLVGCNTFSGGPNFIDISNPKDPIAAGGYSADGYSHDAQVITYNGPDTDYTGKQIYIGSNGSTSGTNKVVIIDVSDKANPQFIADITYSNSGYTHQGWFTEDQKYFILGDELDEQFFGNNTKTLIFDFNDLDNPTLSSTYFGPTLAIDHNGYVKDNTYYLANYRAGLRILDITNIAASSNAMTEVGFFDTFPSSDNANFNGVWSVYPYFESGNIVISDIEGGLFIVRKSGT</sequence>
<dbReference type="Pfam" id="PF08309">
    <property type="entry name" value="LVIVD"/>
    <property type="match status" value="1"/>
</dbReference>
<protein>
    <submittedName>
        <fullName evidence="1">Choice-of-anchor B family protein</fullName>
    </submittedName>
</protein>
<reference evidence="1" key="1">
    <citation type="submission" date="2022-05" db="EMBL/GenBank/DDBJ databases">
        <authorList>
            <person name="Park J.-S."/>
        </authorList>
    </citation>
    <scope>NUCLEOTIDE SEQUENCE</scope>
    <source>
        <strain evidence="1">2012CJ34-3</strain>
    </source>
</reference>
<evidence type="ECO:0000313" key="1">
    <source>
        <dbReference type="EMBL" id="MCL6293753.1"/>
    </source>
</evidence>
<name>A0ABT0QB87_9FLAO</name>
<dbReference type="PANTHER" id="PTHR38787:SF3">
    <property type="entry name" value="REGULATORY P DOMAIN-CONTAINING PROTEIN"/>
    <property type="match status" value="1"/>
</dbReference>
<evidence type="ECO:0000313" key="2">
    <source>
        <dbReference type="Proteomes" id="UP001165381"/>
    </source>
</evidence>
<organism evidence="1 2">
    <name type="scientific">Jejuia spongiicola</name>
    <dbReference type="NCBI Taxonomy" id="2942207"/>
    <lineage>
        <taxon>Bacteria</taxon>
        <taxon>Pseudomonadati</taxon>
        <taxon>Bacteroidota</taxon>
        <taxon>Flavobacteriia</taxon>
        <taxon>Flavobacteriales</taxon>
        <taxon>Flavobacteriaceae</taxon>
        <taxon>Jejuia</taxon>
    </lineage>
</organism>
<dbReference type="EMBL" id="JAMFLZ010000001">
    <property type="protein sequence ID" value="MCL6293753.1"/>
    <property type="molecule type" value="Genomic_DNA"/>
</dbReference>
<dbReference type="RefSeq" id="WP_249971831.1">
    <property type="nucleotide sequence ID" value="NZ_JAMFLZ010000001.1"/>
</dbReference>
<comment type="caution">
    <text evidence="1">The sequence shown here is derived from an EMBL/GenBank/DDBJ whole genome shotgun (WGS) entry which is preliminary data.</text>
</comment>
<dbReference type="InterPro" id="IPR027589">
    <property type="entry name" value="Choice_anch_B"/>
</dbReference>
<keyword evidence="2" id="KW-1185">Reference proteome</keyword>
<proteinExistence type="predicted"/>
<dbReference type="InterPro" id="IPR013211">
    <property type="entry name" value="LVIVD"/>
</dbReference>
<dbReference type="PANTHER" id="PTHR38787">
    <property type="entry name" value="REGULATORY P DOMAIN-CONTAINING PROTEIN"/>
    <property type="match status" value="1"/>
</dbReference>
<dbReference type="PROSITE" id="PS51257">
    <property type="entry name" value="PROKAR_LIPOPROTEIN"/>
    <property type="match status" value="1"/>
</dbReference>
<gene>
    <name evidence="1" type="ORF">M3P09_02035</name>
</gene>